<dbReference type="AlphaFoldDB" id="A0A1V9Z8C1"/>
<dbReference type="InterPro" id="IPR027806">
    <property type="entry name" value="HARBI1_dom"/>
</dbReference>
<reference evidence="4 5" key="1">
    <citation type="journal article" date="2014" name="Genome Biol. Evol.">
        <title>The secreted proteins of Achlya hypogyna and Thraustotheca clavata identify the ancestral oomycete secretome and reveal gene acquisitions by horizontal gene transfer.</title>
        <authorList>
            <person name="Misner I."/>
            <person name="Blouin N."/>
            <person name="Leonard G."/>
            <person name="Richards T.A."/>
            <person name="Lane C.E."/>
        </authorList>
    </citation>
    <scope>NUCLEOTIDE SEQUENCE [LARGE SCALE GENOMIC DNA]</scope>
    <source>
        <strain evidence="4 5">ATCC 34112</strain>
    </source>
</reference>
<dbReference type="EMBL" id="JNBS01002199">
    <property type="protein sequence ID" value="OQR94201.1"/>
    <property type="molecule type" value="Genomic_DNA"/>
</dbReference>
<evidence type="ECO:0000259" key="3">
    <source>
        <dbReference type="Pfam" id="PF13359"/>
    </source>
</evidence>
<dbReference type="Proteomes" id="UP000243217">
    <property type="component" value="Unassembled WGS sequence"/>
</dbReference>
<dbReference type="GO" id="GO:0046872">
    <property type="term" value="F:metal ion binding"/>
    <property type="evidence" value="ECO:0007669"/>
    <property type="project" value="UniProtKB-KW"/>
</dbReference>
<keyword evidence="2" id="KW-0479">Metal-binding</keyword>
<sequence>MLAIMLQQYTTYDVVTIVSTILARCNGEFNTFLTAMEVMLVSGVVRLRPERLLINASNSIDLNMDDSTALHKFRFTIPQLRLIVVKLKMPEIVIVLSNDHIIAIEAHAMVCRRLGECCRLFTIANEFGRSMEACSRTITSTIRLIYIMERRNIYENKFFEMKAVIYANAIRTKSGLEGLKNCIAFVDGTKQYISRPLRRQNAPPNEDLQRSVYNGHPRRHCMNWQGITTPDDFIISMFGPVEGRRHDATMLSLSGILDKMENNLILIFLH</sequence>
<comment type="caution">
    <text evidence="4">The sequence shown here is derived from an EMBL/GenBank/DDBJ whole genome shotgun (WGS) entry which is preliminary data.</text>
</comment>
<evidence type="ECO:0000256" key="2">
    <source>
        <dbReference type="ARBA" id="ARBA00022723"/>
    </source>
</evidence>
<comment type="cofactor">
    <cofactor evidence="1">
        <name>a divalent metal cation</name>
        <dbReference type="ChEBI" id="CHEBI:60240"/>
    </cofactor>
</comment>
<evidence type="ECO:0000256" key="1">
    <source>
        <dbReference type="ARBA" id="ARBA00001968"/>
    </source>
</evidence>
<protein>
    <recommendedName>
        <fullName evidence="3">DDE Tnp4 domain-containing protein</fullName>
    </recommendedName>
</protein>
<dbReference type="OrthoDB" id="75288at2759"/>
<feature type="domain" description="DDE Tnp4" evidence="3">
    <location>
        <begin position="187"/>
        <end position="261"/>
    </location>
</feature>
<dbReference type="STRING" id="74557.A0A1V9Z8C1"/>
<proteinExistence type="predicted"/>
<accession>A0A1V9Z8C1</accession>
<organism evidence="4 5">
    <name type="scientific">Thraustotheca clavata</name>
    <dbReference type="NCBI Taxonomy" id="74557"/>
    <lineage>
        <taxon>Eukaryota</taxon>
        <taxon>Sar</taxon>
        <taxon>Stramenopiles</taxon>
        <taxon>Oomycota</taxon>
        <taxon>Saprolegniomycetes</taxon>
        <taxon>Saprolegniales</taxon>
        <taxon>Achlyaceae</taxon>
        <taxon>Thraustotheca</taxon>
    </lineage>
</organism>
<keyword evidence="5" id="KW-1185">Reference proteome</keyword>
<name>A0A1V9Z8C1_9STRA</name>
<evidence type="ECO:0000313" key="5">
    <source>
        <dbReference type="Proteomes" id="UP000243217"/>
    </source>
</evidence>
<gene>
    <name evidence="4" type="ORF">THRCLA_22250</name>
</gene>
<evidence type="ECO:0000313" key="4">
    <source>
        <dbReference type="EMBL" id="OQR94201.1"/>
    </source>
</evidence>
<dbReference type="Pfam" id="PF13359">
    <property type="entry name" value="DDE_Tnp_4"/>
    <property type="match status" value="1"/>
</dbReference>